<dbReference type="Gene3D" id="3.20.20.80">
    <property type="entry name" value="Glycosidases"/>
    <property type="match status" value="1"/>
</dbReference>
<dbReference type="HOGENOM" id="CLU_032232_2_0_1"/>
<keyword evidence="6" id="KW-0732">Signal</keyword>
<evidence type="ECO:0000256" key="4">
    <source>
        <dbReference type="ARBA" id="ARBA00012706"/>
    </source>
</evidence>
<reference evidence="11" key="2">
    <citation type="submission" date="2015-01" db="EMBL/GenBank/DDBJ databases">
        <title>Evolutionary Origins and Diversification of the Mycorrhizal Mutualists.</title>
        <authorList>
            <consortium name="DOE Joint Genome Institute"/>
            <consortium name="Mycorrhizal Genomics Consortium"/>
            <person name="Kohler A."/>
            <person name="Kuo A."/>
            <person name="Nagy L.G."/>
            <person name="Floudas D."/>
            <person name="Copeland A."/>
            <person name="Barry K.W."/>
            <person name="Cichocki N."/>
            <person name="Veneault-Fourrey C."/>
            <person name="LaButti K."/>
            <person name="Lindquist E.A."/>
            <person name="Lipzen A."/>
            <person name="Lundell T."/>
            <person name="Morin E."/>
            <person name="Murat C."/>
            <person name="Riley R."/>
            <person name="Ohm R."/>
            <person name="Sun H."/>
            <person name="Tunlid A."/>
            <person name="Henrissat B."/>
            <person name="Grigoriev I.V."/>
            <person name="Hibbett D.S."/>
            <person name="Martin F."/>
        </authorList>
    </citation>
    <scope>NUCLEOTIDE SEQUENCE [LARGE SCALE GENOMIC DNA]</scope>
    <source>
        <strain evidence="11">ATCC 200175</strain>
    </source>
</reference>
<evidence type="ECO:0000259" key="9">
    <source>
        <dbReference type="Pfam" id="PF26410"/>
    </source>
</evidence>
<proteinExistence type="inferred from homology"/>
<evidence type="ECO:0000313" key="11">
    <source>
        <dbReference type="Proteomes" id="UP000053647"/>
    </source>
</evidence>
<sequence>MTQELVVTWFRTPTIRRPSAALAVTRGNVAHTILGGDDGFILIEHRWVFSRSYLPQLSSTMKLRFIVPALAALPVSNALNFTSSIWSLVTQFLSPAVPMTPEIIETFKQPIAVDLLRNAYITRSGSSLILNGSPWTTYGANVYWLGLDENVIPPPGQPFYAPYNASYPTFGRITEIMNTLQTMGARTIRGHTLGVSVGNPLSVMPERRDVNERAFDTMDWAVYQARQHGLRIFAPLVDNYDYYHGGKFVFLRWGGFNLTGSDSTNPEVMQFYTNQTIIDDFKNYIKVILTHKNQFTGLTYAEDPTIFAYETGNELGGPTFGDMWVPVKWTTQIADYIKELAPNKLVIDGTYGVNKTHLTITSIDIFSDHFYPPDLTKVLNDIALVKSINKVYIAGEYDWTGNNPLAAPLPEFFSTIEANPVVGGDMFWSLFMHDVPDCDIYVNHTDGLTMQYGNPLNTVQANTQIAEMRQHFFRMKGQNESAYLPSVACPGYEAEYTYW</sequence>
<comment type="subcellular location">
    <subcellularLocation>
        <location evidence="2">Secreted</location>
    </subcellularLocation>
</comment>
<dbReference type="OrthoDB" id="406631at2759"/>
<reference evidence="10 11" key="1">
    <citation type="submission" date="2014-06" db="EMBL/GenBank/DDBJ databases">
        <authorList>
            <consortium name="DOE Joint Genome Institute"/>
            <person name="Kuo A."/>
            <person name="Kohler A."/>
            <person name="Nagy L.G."/>
            <person name="Floudas D."/>
            <person name="Copeland A."/>
            <person name="Barry K.W."/>
            <person name="Cichocki N."/>
            <person name="Veneault-Fourrey C."/>
            <person name="LaButti K."/>
            <person name="Lindquist E.A."/>
            <person name="Lipzen A."/>
            <person name="Lundell T."/>
            <person name="Morin E."/>
            <person name="Murat C."/>
            <person name="Sun H."/>
            <person name="Tunlid A."/>
            <person name="Henrissat B."/>
            <person name="Grigoriev I.V."/>
            <person name="Hibbett D.S."/>
            <person name="Martin F."/>
            <person name="Nordberg H.P."/>
            <person name="Cantor M.N."/>
            <person name="Hua S.X."/>
        </authorList>
    </citation>
    <scope>NUCLEOTIDE SEQUENCE [LARGE SCALE GENOMIC DNA]</scope>
    <source>
        <strain evidence="10 11">ATCC 200175</strain>
    </source>
</reference>
<comment type="similarity">
    <text evidence="3">Belongs to the glycosyl hydrolase 5 (cellulase A) family.</text>
</comment>
<dbReference type="InterPro" id="IPR045053">
    <property type="entry name" value="MAN-like"/>
</dbReference>
<keyword evidence="5" id="KW-0964">Secreted</keyword>
<dbReference type="Pfam" id="PF26410">
    <property type="entry name" value="GH5_mannosidase"/>
    <property type="match status" value="1"/>
</dbReference>
<evidence type="ECO:0000256" key="2">
    <source>
        <dbReference type="ARBA" id="ARBA00004613"/>
    </source>
</evidence>
<gene>
    <name evidence="10" type="ORF">PAXINDRAFT_168956</name>
</gene>
<dbReference type="EMBL" id="KN819336">
    <property type="protein sequence ID" value="KIJ15453.1"/>
    <property type="molecule type" value="Genomic_DNA"/>
</dbReference>
<accession>A0A0C9TYP4</accession>
<evidence type="ECO:0000256" key="7">
    <source>
        <dbReference type="ARBA" id="ARBA00022801"/>
    </source>
</evidence>
<evidence type="ECO:0000256" key="8">
    <source>
        <dbReference type="ARBA" id="ARBA00023295"/>
    </source>
</evidence>
<organism evidence="10 11">
    <name type="scientific">Paxillus involutus ATCC 200175</name>
    <dbReference type="NCBI Taxonomy" id="664439"/>
    <lineage>
        <taxon>Eukaryota</taxon>
        <taxon>Fungi</taxon>
        <taxon>Dikarya</taxon>
        <taxon>Basidiomycota</taxon>
        <taxon>Agaricomycotina</taxon>
        <taxon>Agaricomycetes</taxon>
        <taxon>Agaricomycetidae</taxon>
        <taxon>Boletales</taxon>
        <taxon>Paxilineae</taxon>
        <taxon>Paxillaceae</taxon>
        <taxon>Paxillus</taxon>
    </lineage>
</organism>
<name>A0A0C9TYP4_PAXIN</name>
<keyword evidence="11" id="KW-1185">Reference proteome</keyword>
<evidence type="ECO:0000256" key="1">
    <source>
        <dbReference type="ARBA" id="ARBA00001678"/>
    </source>
</evidence>
<dbReference type="GO" id="GO:0005576">
    <property type="term" value="C:extracellular region"/>
    <property type="evidence" value="ECO:0007669"/>
    <property type="project" value="UniProtKB-SubCell"/>
</dbReference>
<dbReference type="EC" id="3.2.1.78" evidence="4"/>
<dbReference type="AlphaFoldDB" id="A0A0C9TYP4"/>
<dbReference type="InterPro" id="IPR017853">
    <property type="entry name" value="GH"/>
</dbReference>
<dbReference type="PANTHER" id="PTHR31451">
    <property type="match status" value="1"/>
</dbReference>
<dbReference type="Proteomes" id="UP000053647">
    <property type="component" value="Unassembled WGS sequence"/>
</dbReference>
<dbReference type="InterPro" id="IPR001547">
    <property type="entry name" value="Glyco_hydro_5"/>
</dbReference>
<feature type="non-terminal residue" evidence="10">
    <location>
        <position position="1"/>
    </location>
</feature>
<evidence type="ECO:0000256" key="5">
    <source>
        <dbReference type="ARBA" id="ARBA00022525"/>
    </source>
</evidence>
<evidence type="ECO:0000256" key="3">
    <source>
        <dbReference type="ARBA" id="ARBA00005641"/>
    </source>
</evidence>
<feature type="domain" description="Glycoside hydrolase family 5" evidence="9">
    <location>
        <begin position="170"/>
        <end position="357"/>
    </location>
</feature>
<keyword evidence="7" id="KW-0378">Hydrolase</keyword>
<evidence type="ECO:0000256" key="6">
    <source>
        <dbReference type="ARBA" id="ARBA00022729"/>
    </source>
</evidence>
<keyword evidence="8" id="KW-0326">Glycosidase</keyword>
<protein>
    <recommendedName>
        <fullName evidence="4">mannan endo-1,4-beta-mannosidase</fullName>
        <ecNumber evidence="4">3.2.1.78</ecNumber>
    </recommendedName>
</protein>
<comment type="catalytic activity">
    <reaction evidence="1">
        <text>Random hydrolysis of (1-&gt;4)-beta-D-mannosidic linkages in mannans, galactomannans and glucomannans.</text>
        <dbReference type="EC" id="3.2.1.78"/>
    </reaction>
</comment>
<dbReference type="GO" id="GO:0016985">
    <property type="term" value="F:mannan endo-1,4-beta-mannosidase activity"/>
    <property type="evidence" value="ECO:0007669"/>
    <property type="project" value="UniProtKB-EC"/>
</dbReference>
<evidence type="ECO:0000313" key="10">
    <source>
        <dbReference type="EMBL" id="KIJ15453.1"/>
    </source>
</evidence>
<dbReference type="SUPFAM" id="SSF51445">
    <property type="entry name" value="(Trans)glycosidases"/>
    <property type="match status" value="1"/>
</dbReference>
<dbReference type="PANTHER" id="PTHR31451:SF39">
    <property type="entry name" value="MANNAN ENDO-1,4-BETA-MANNOSIDASE 1"/>
    <property type="match status" value="1"/>
</dbReference>